<name>A0A978W7A0_9NEOP</name>
<proteinExistence type="evidence at transcript level"/>
<protein>
    <submittedName>
        <fullName evidence="2">Odorant-binding protein 7</fullName>
    </submittedName>
</protein>
<feature type="chain" id="PRO_5037860915" evidence="1">
    <location>
        <begin position="17"/>
        <end position="189"/>
    </location>
</feature>
<accession>A0A978W7A0</accession>
<keyword evidence="1" id="KW-0732">Signal</keyword>
<dbReference type="EMBL" id="MW717391">
    <property type="protein sequence ID" value="UVB79197.1"/>
    <property type="molecule type" value="mRNA"/>
</dbReference>
<organism evidence="2">
    <name type="scientific">Heortia vitessoides</name>
    <dbReference type="NCBI Taxonomy" id="1557813"/>
    <lineage>
        <taxon>Eukaryota</taxon>
        <taxon>Metazoa</taxon>
        <taxon>Ecdysozoa</taxon>
        <taxon>Arthropoda</taxon>
        <taxon>Hexapoda</taxon>
        <taxon>Insecta</taxon>
        <taxon>Pterygota</taxon>
        <taxon>Neoptera</taxon>
        <taxon>Endopterygota</taxon>
        <taxon>Lepidoptera</taxon>
        <taxon>Glossata</taxon>
        <taxon>Ditrysia</taxon>
        <taxon>Pyraloidea</taxon>
        <taxon>Crambidae</taxon>
        <taxon>Heortia</taxon>
    </lineage>
</organism>
<dbReference type="AlphaFoldDB" id="A0A978W7A0"/>
<sequence length="189" mass="20803">MYEVALFVFYFAVCAADLPVAPPAPPRVYCSDIPAQILECMGRPSITPIDNLAKCTRSTTACERLTCSFRQSGWLDGAQVDKVKVTEHFERFARDAPEWSAAVQQIKTVCLAGELPAQGIFLNCPAYDIWHCAFSAFIKHAQPSQWFKSQSCDYPRQYAAACPVCPDECFAPAIPVGSCNACIVLPRTP</sequence>
<evidence type="ECO:0000256" key="1">
    <source>
        <dbReference type="SAM" id="SignalP"/>
    </source>
</evidence>
<feature type="signal peptide" evidence="1">
    <location>
        <begin position="1"/>
        <end position="16"/>
    </location>
</feature>
<reference evidence="2" key="1">
    <citation type="journal article" date="2021" name="Zhi Wu Bao Hu">
        <title>Identification and Analysis of Chemosensory Gene of Yellow Leaf Borer.</title>
        <authorList>
            <person name="Li Z."/>
            <person name="Liu L."/>
            <person name="Yang B."/>
            <person name="Yan S."/>
            <person name="Wang G."/>
        </authorList>
    </citation>
    <scope>NUCLEOTIDE SEQUENCE</scope>
    <source>
        <strain evidence="2">ZC1996095</strain>
        <tissue evidence="2">Antennae and mouthparts</tissue>
    </source>
</reference>
<evidence type="ECO:0000313" key="2">
    <source>
        <dbReference type="EMBL" id="UVB79197.1"/>
    </source>
</evidence>